<dbReference type="GO" id="GO:0030288">
    <property type="term" value="C:outer membrane-bounded periplasmic space"/>
    <property type="evidence" value="ECO:0007669"/>
    <property type="project" value="TreeGrafter"/>
</dbReference>
<dbReference type="RefSeq" id="WP_137451078.1">
    <property type="nucleotide sequence ID" value="NZ_SZZH01000005.1"/>
</dbReference>
<accession>A0A4U6QBF3</accession>
<feature type="chain" id="PRO_5038730569" evidence="5">
    <location>
        <begin position="31"/>
        <end position="357"/>
    </location>
</feature>
<dbReference type="OrthoDB" id="1846031at2"/>
<evidence type="ECO:0000259" key="6">
    <source>
        <dbReference type="PROSITE" id="PS50983"/>
    </source>
</evidence>
<dbReference type="PANTHER" id="PTHR30532">
    <property type="entry name" value="IRON III DICITRATE-BINDING PERIPLASMIC PROTEIN"/>
    <property type="match status" value="1"/>
</dbReference>
<sequence>MPSSYRFPRLRTAVAVAAAGAIALALSACGGGSTTASSTTSSAAASSAASGSNTPAASGFPVTITHAFGETTIDSAPERVASWGWGSADAALALDVVPVAIAQQTYGGNADGVLPWVADKLTALGAATPALLPNNGTDAPIEQILAAKPDVLLAQYSGLTQVEYDRLTQARVKVVAYPDKPWSTPWRDVVTITGQVLGKTAEAETVLKNIDSEIAQRASANPEFAGKSMAAALYSGGSLYVYTPADPRVQFTQDLGFTTPDSVTSLDTKEASFYFTLAPEQFGSLDADVLLMYGATDDEVNTFLASPEAKLLPQVNGGKIAKVTGESEVSSVSPPTALSLTWGMDKFVDDIKAGLAS</sequence>
<evidence type="ECO:0000313" key="8">
    <source>
        <dbReference type="Proteomes" id="UP000306985"/>
    </source>
</evidence>
<dbReference type="AlphaFoldDB" id="A0A4U6QBF3"/>
<comment type="caution">
    <text evidence="7">The sequence shown here is derived from an EMBL/GenBank/DDBJ whole genome shotgun (WGS) entry which is preliminary data.</text>
</comment>
<keyword evidence="4 5" id="KW-0732">Signal</keyword>
<gene>
    <name evidence="7" type="ORF">FDO65_17780</name>
</gene>
<dbReference type="PROSITE" id="PS51257">
    <property type="entry name" value="PROKAR_LIPOPROTEIN"/>
    <property type="match status" value="1"/>
</dbReference>
<evidence type="ECO:0000313" key="7">
    <source>
        <dbReference type="EMBL" id="TKV57374.1"/>
    </source>
</evidence>
<feature type="signal peptide" evidence="5">
    <location>
        <begin position="1"/>
        <end position="30"/>
    </location>
</feature>
<dbReference type="InterPro" id="IPR051313">
    <property type="entry name" value="Bact_iron-sidero_bind"/>
</dbReference>
<keyword evidence="8" id="KW-1185">Reference proteome</keyword>
<dbReference type="InterPro" id="IPR002491">
    <property type="entry name" value="ABC_transptr_periplasmic_BD"/>
</dbReference>
<name>A0A4U6QBF3_9ACTN</name>
<dbReference type="Proteomes" id="UP000306985">
    <property type="component" value="Unassembled WGS sequence"/>
</dbReference>
<keyword evidence="3" id="KW-0813">Transport</keyword>
<dbReference type="GO" id="GO:1901678">
    <property type="term" value="P:iron coordination entity transport"/>
    <property type="evidence" value="ECO:0007669"/>
    <property type="project" value="UniProtKB-ARBA"/>
</dbReference>
<reference evidence="7 8" key="1">
    <citation type="submission" date="2019-05" db="EMBL/GenBank/DDBJ databases">
        <title>Nakamurella sp. N5BH11, whole genome shotgun sequence.</title>
        <authorList>
            <person name="Tuo L."/>
        </authorList>
    </citation>
    <scope>NUCLEOTIDE SEQUENCE [LARGE SCALE GENOMIC DNA]</scope>
    <source>
        <strain evidence="7 8">N5BH11</strain>
    </source>
</reference>
<organism evidence="7 8">
    <name type="scientific">Nakamurella flava</name>
    <dbReference type="NCBI Taxonomy" id="2576308"/>
    <lineage>
        <taxon>Bacteria</taxon>
        <taxon>Bacillati</taxon>
        <taxon>Actinomycetota</taxon>
        <taxon>Actinomycetes</taxon>
        <taxon>Nakamurellales</taxon>
        <taxon>Nakamurellaceae</taxon>
        <taxon>Nakamurella</taxon>
    </lineage>
</organism>
<dbReference type="SUPFAM" id="SSF53807">
    <property type="entry name" value="Helical backbone' metal receptor"/>
    <property type="match status" value="1"/>
</dbReference>
<evidence type="ECO:0000256" key="4">
    <source>
        <dbReference type="ARBA" id="ARBA00022729"/>
    </source>
</evidence>
<dbReference type="Gene3D" id="3.40.50.1980">
    <property type="entry name" value="Nitrogenase molybdenum iron protein domain"/>
    <property type="match status" value="2"/>
</dbReference>
<dbReference type="EMBL" id="SZZH01000005">
    <property type="protein sequence ID" value="TKV57374.1"/>
    <property type="molecule type" value="Genomic_DNA"/>
</dbReference>
<evidence type="ECO:0000256" key="2">
    <source>
        <dbReference type="ARBA" id="ARBA00008814"/>
    </source>
</evidence>
<comment type="similarity">
    <text evidence="2">Belongs to the bacterial solute-binding protein 8 family.</text>
</comment>
<evidence type="ECO:0000256" key="1">
    <source>
        <dbReference type="ARBA" id="ARBA00004196"/>
    </source>
</evidence>
<evidence type="ECO:0000256" key="5">
    <source>
        <dbReference type="SAM" id="SignalP"/>
    </source>
</evidence>
<dbReference type="Pfam" id="PF01497">
    <property type="entry name" value="Peripla_BP_2"/>
    <property type="match status" value="1"/>
</dbReference>
<proteinExistence type="inferred from homology"/>
<evidence type="ECO:0000256" key="3">
    <source>
        <dbReference type="ARBA" id="ARBA00022448"/>
    </source>
</evidence>
<dbReference type="PROSITE" id="PS50983">
    <property type="entry name" value="FE_B12_PBP"/>
    <property type="match status" value="1"/>
</dbReference>
<feature type="domain" description="Fe/B12 periplasmic-binding" evidence="6">
    <location>
        <begin position="79"/>
        <end position="355"/>
    </location>
</feature>
<dbReference type="PANTHER" id="PTHR30532:SF24">
    <property type="entry name" value="FERRIC ENTEROBACTIN-BINDING PERIPLASMIC PROTEIN FEPB"/>
    <property type="match status" value="1"/>
</dbReference>
<protein>
    <submittedName>
        <fullName evidence="7">Iron-siderophore ABC transporter substrate-binding protein</fullName>
    </submittedName>
</protein>
<comment type="subcellular location">
    <subcellularLocation>
        <location evidence="1">Cell envelope</location>
    </subcellularLocation>
</comment>